<reference evidence="9 10" key="1">
    <citation type="submission" date="2014-03" db="EMBL/GenBank/DDBJ databases">
        <title>Bradyrhizobium valentinum sp. nov., isolated from effective nodules of Lupinus mariae-josephae, a lupine endemic of basic-lime soils in Eastern Spain.</title>
        <authorList>
            <person name="Duran D."/>
            <person name="Rey L."/>
            <person name="Navarro A."/>
            <person name="Busquets A."/>
            <person name="Imperial J."/>
            <person name="Ruiz-Argueso T."/>
        </authorList>
    </citation>
    <scope>NUCLEOTIDE SEQUENCE [LARGE SCALE GENOMIC DNA]</scope>
    <source>
        <strain evidence="9 10">Ro19</strain>
    </source>
</reference>
<evidence type="ECO:0000256" key="3">
    <source>
        <dbReference type="ARBA" id="ARBA00022692"/>
    </source>
</evidence>
<dbReference type="AlphaFoldDB" id="A0A0R3MMQ5"/>
<dbReference type="PANTHER" id="PTHR43102">
    <property type="entry name" value="SLR1143 PROTEIN"/>
    <property type="match status" value="1"/>
</dbReference>
<dbReference type="Pfam" id="PF01590">
    <property type="entry name" value="GAF"/>
    <property type="match status" value="1"/>
</dbReference>
<proteinExistence type="inferred from homology"/>
<evidence type="ECO:0000313" key="10">
    <source>
        <dbReference type="Proteomes" id="UP000052023"/>
    </source>
</evidence>
<protein>
    <submittedName>
        <fullName evidence="9">Phytochrome sensor protein</fullName>
    </submittedName>
</protein>
<keyword evidence="10" id="KW-1185">Reference proteome</keyword>
<evidence type="ECO:0000256" key="5">
    <source>
        <dbReference type="ARBA" id="ARBA00023136"/>
    </source>
</evidence>
<dbReference type="InterPro" id="IPR003018">
    <property type="entry name" value="GAF"/>
</dbReference>
<gene>
    <name evidence="9" type="ORF">CQ13_35440</name>
</gene>
<dbReference type="EMBL" id="LLYA01000200">
    <property type="protein sequence ID" value="KRR18150.1"/>
    <property type="molecule type" value="Genomic_DNA"/>
</dbReference>
<dbReference type="InterPro" id="IPR029016">
    <property type="entry name" value="GAF-like_dom_sf"/>
</dbReference>
<evidence type="ECO:0000313" key="9">
    <source>
        <dbReference type="EMBL" id="KRR18150.1"/>
    </source>
</evidence>
<dbReference type="SUPFAM" id="SSF55781">
    <property type="entry name" value="GAF domain-like"/>
    <property type="match status" value="1"/>
</dbReference>
<evidence type="ECO:0000259" key="8">
    <source>
        <dbReference type="SMART" id="SM00065"/>
    </source>
</evidence>
<feature type="transmembrane region" description="Helical" evidence="7">
    <location>
        <begin position="224"/>
        <end position="246"/>
    </location>
</feature>
<organism evidence="9 10">
    <name type="scientific">Bradyrhizobium retamae</name>
    <dbReference type="NCBI Taxonomy" id="1300035"/>
    <lineage>
        <taxon>Bacteria</taxon>
        <taxon>Pseudomonadati</taxon>
        <taxon>Pseudomonadota</taxon>
        <taxon>Alphaproteobacteria</taxon>
        <taxon>Hyphomicrobiales</taxon>
        <taxon>Nitrobacteraceae</taxon>
        <taxon>Bradyrhizobium</taxon>
    </lineage>
</organism>
<evidence type="ECO:0000256" key="6">
    <source>
        <dbReference type="SAM" id="MobiDB-lite"/>
    </source>
</evidence>
<comment type="caution">
    <text evidence="9">The sequence shown here is derived from an EMBL/GenBank/DDBJ whole genome shotgun (WGS) entry which is preliminary data.</text>
</comment>
<dbReference type="PANTHER" id="PTHR43102:SF2">
    <property type="entry name" value="GAF DOMAIN-CONTAINING PROTEIN"/>
    <property type="match status" value="1"/>
</dbReference>
<dbReference type="SMART" id="SM00065">
    <property type="entry name" value="GAF"/>
    <property type="match status" value="1"/>
</dbReference>
<evidence type="ECO:0000256" key="2">
    <source>
        <dbReference type="ARBA" id="ARBA00009773"/>
    </source>
</evidence>
<feature type="region of interest" description="Disordered" evidence="6">
    <location>
        <begin position="124"/>
        <end position="147"/>
    </location>
</feature>
<comment type="subcellular location">
    <subcellularLocation>
        <location evidence="1">Membrane</location>
        <topology evidence="1">Multi-pass membrane protein</topology>
    </subcellularLocation>
</comment>
<feature type="transmembrane region" description="Helical" evidence="7">
    <location>
        <begin position="338"/>
        <end position="357"/>
    </location>
</feature>
<keyword evidence="4 7" id="KW-1133">Transmembrane helix</keyword>
<evidence type="ECO:0000256" key="1">
    <source>
        <dbReference type="ARBA" id="ARBA00004141"/>
    </source>
</evidence>
<feature type="domain" description="GAF" evidence="8">
    <location>
        <begin position="630"/>
        <end position="776"/>
    </location>
</feature>
<evidence type="ECO:0000256" key="4">
    <source>
        <dbReference type="ARBA" id="ARBA00022989"/>
    </source>
</evidence>
<dbReference type="Pfam" id="PF01594">
    <property type="entry name" value="AI-2E_transport"/>
    <property type="match status" value="1"/>
</dbReference>
<feature type="transmembrane region" description="Helical" evidence="7">
    <location>
        <begin position="311"/>
        <end position="332"/>
    </location>
</feature>
<keyword evidence="5 7" id="KW-0472">Membrane</keyword>
<evidence type="ECO:0000256" key="7">
    <source>
        <dbReference type="SAM" id="Phobius"/>
    </source>
</evidence>
<dbReference type="Gene3D" id="3.30.450.40">
    <property type="match status" value="1"/>
</dbReference>
<sequence length="790" mass="85205">MSSSVITAGGILLAIGGLYFGREFFIPFTLAILLAFALSPIVNALRRWRVPRVAAAILTVTFAFILIGGLSYVVTAQVIKLANELPSYRQTMVEKIQSLRGSGTTEGGVVDRITSTIEGLGKELSGRDAATGPLAPPPAGAQTSRQPIPVTIEPGARSPLDVISTVLGPLVETLAIAGIVIVFVIFVLLEREDLRDRFIKLVGAGDLQTSTEALNEAGSRVSRYLLMQLLVNVTYGLPIGVGLYFIGVPNAVLWGLLAAVLRFIPYLGPFLAALFPVALAFAVDSGWSMLLWVIGLFLVMELVSNNVVEPWLYGSSTGLSSLAIISAAIFWASLWGPIGLVLSTPLTVCLIVIGRYVPQLQFLGVLLGSDPVLAPEEQLYQRLLAGNAEEAIDVAENYTDEHSSRAFYDQVAIPALRLAENDRQRSTGDATYKRRVAEGMVAVVREVADHVRQLTVAEESTTDRAAPAPRALGVPDLCIAGRTDLDGAAAEMVAQAVAERGIRARVLPPIAISQNGIGQLDLAGVEVVCLSYLAPEPRPFATFACRRLKRRAPNIRTVVCLWNPSAELMKRTDLREYMEADAVVFSVEAAAAQIDAWVSLHISDPMQPAPIPENEQGRIAALRSLGFVTGESRHFDEVAAKVAAAFVTPIALVTLVDEHHQHWPGAVGLPPKLDACRIDARETSICGHVVASNDLLVVEDTTKDPRFANNPFLIENGIRFYAGVPLRTSSGVAIGSLCVIDTKPRSFDDQDRKVLRKIADDLMVRVEIEFQRNQLQSSFGESARTASEIV</sequence>
<dbReference type="GO" id="GO:0016020">
    <property type="term" value="C:membrane"/>
    <property type="evidence" value="ECO:0007669"/>
    <property type="project" value="UniProtKB-SubCell"/>
</dbReference>
<feature type="transmembrane region" description="Helical" evidence="7">
    <location>
        <begin position="57"/>
        <end position="79"/>
    </location>
</feature>
<name>A0A0R3MMQ5_9BRAD</name>
<accession>A0A0R3MMQ5</accession>
<feature type="transmembrane region" description="Helical" evidence="7">
    <location>
        <begin position="166"/>
        <end position="189"/>
    </location>
</feature>
<feature type="transmembrane region" description="Helical" evidence="7">
    <location>
        <begin position="266"/>
        <end position="299"/>
    </location>
</feature>
<comment type="similarity">
    <text evidence="2">Belongs to the autoinducer-2 exporter (AI-2E) (TC 2.A.86) family.</text>
</comment>
<dbReference type="Proteomes" id="UP000052023">
    <property type="component" value="Unassembled WGS sequence"/>
</dbReference>
<dbReference type="InterPro" id="IPR002549">
    <property type="entry name" value="AI-2E-like"/>
</dbReference>
<keyword evidence="3 7" id="KW-0812">Transmembrane</keyword>
<feature type="transmembrane region" description="Helical" evidence="7">
    <location>
        <begin position="24"/>
        <end position="45"/>
    </location>
</feature>